<evidence type="ECO:0008006" key="3">
    <source>
        <dbReference type="Google" id="ProtNLM"/>
    </source>
</evidence>
<dbReference type="RefSeq" id="WP_281487711.1">
    <property type="nucleotide sequence ID" value="NZ_CP159582.1"/>
</dbReference>
<dbReference type="EMBL" id="JASATX010000001">
    <property type="protein sequence ID" value="MDI2097940.1"/>
    <property type="molecule type" value="Genomic_DNA"/>
</dbReference>
<proteinExistence type="predicted"/>
<accession>A0AAW6T289</accession>
<sequence>MNDGAALPRWRGALVAVGALALALGMTGCLGASAPGGPAADGGTPSGPPATIPAADGEVMGQGTVLQRDGETAMLCLGAVMESYPPQCSGPEIAGWDWSSVEGAESASGVTWGAYAVQGTWDGVTFTSTAEPIMLALYDPMVEPDPFLDPANTGASSDDELAAVQAELDNAELSGLLSSWPQNGYLFVHVVYDDGSLQQWVDGAYGADVVQVRSALRPIAG</sequence>
<gene>
    <name evidence="1" type="ORF">QF206_03015</name>
</gene>
<organism evidence="1 2">
    <name type="scientific">Ruicaihuangia caeni</name>
    <dbReference type="NCBI Taxonomy" id="3042517"/>
    <lineage>
        <taxon>Bacteria</taxon>
        <taxon>Bacillati</taxon>
        <taxon>Actinomycetota</taxon>
        <taxon>Actinomycetes</taxon>
        <taxon>Micrococcales</taxon>
        <taxon>Microbacteriaceae</taxon>
        <taxon>Ruicaihuangia</taxon>
    </lineage>
</organism>
<dbReference type="AlphaFoldDB" id="A0AAW6T289"/>
<evidence type="ECO:0000313" key="2">
    <source>
        <dbReference type="Proteomes" id="UP001321506"/>
    </source>
</evidence>
<protein>
    <recommendedName>
        <fullName evidence="3">DUF3558 domain-containing protein</fullName>
    </recommendedName>
</protein>
<evidence type="ECO:0000313" key="1">
    <source>
        <dbReference type="EMBL" id="MDI2097940.1"/>
    </source>
</evidence>
<comment type="caution">
    <text evidence="1">The sequence shown here is derived from an EMBL/GenBank/DDBJ whole genome shotgun (WGS) entry which is preliminary data.</text>
</comment>
<name>A0AAW6T289_9MICO</name>
<dbReference type="Proteomes" id="UP001321506">
    <property type="component" value="Unassembled WGS sequence"/>
</dbReference>
<reference evidence="1 2" key="1">
    <citation type="submission" date="2023-04" db="EMBL/GenBank/DDBJ databases">
        <title>Klugiella caeni sp. nov. isolated from the sludge of biochemical tank.</title>
        <authorList>
            <person name="Geng K."/>
        </authorList>
    </citation>
    <scope>NUCLEOTIDE SEQUENCE [LARGE SCALE GENOMIC DNA]</scope>
    <source>
        <strain evidence="1 2">YN-L-19</strain>
    </source>
</reference>
<keyword evidence="2" id="KW-1185">Reference proteome</keyword>